<dbReference type="CDD" id="cd05471">
    <property type="entry name" value="pepsin_like"/>
    <property type="match status" value="1"/>
</dbReference>
<dbReference type="EMBL" id="JAGFBS010000022">
    <property type="protein sequence ID" value="KAG6373450.1"/>
    <property type="molecule type" value="Genomic_DNA"/>
</dbReference>
<feature type="active site" evidence="2">
    <location>
        <position position="1032"/>
    </location>
</feature>
<dbReference type="SUPFAM" id="SSF143885">
    <property type="entry name" value="RGC domain-like"/>
    <property type="match status" value="1"/>
</dbReference>
<evidence type="ECO:0000256" key="1">
    <source>
        <dbReference type="ARBA" id="ARBA00007447"/>
    </source>
</evidence>
<evidence type="ECO:0000313" key="7">
    <source>
        <dbReference type="EMBL" id="KAG6373450.1"/>
    </source>
</evidence>
<evidence type="ECO:0000313" key="8">
    <source>
        <dbReference type="Proteomes" id="UP000683000"/>
    </source>
</evidence>
<name>A0A8I2YJV6_9AGAM</name>
<dbReference type="InterPro" id="IPR021109">
    <property type="entry name" value="Peptidase_aspartic_dom_sf"/>
</dbReference>
<evidence type="ECO:0000259" key="6">
    <source>
        <dbReference type="PROSITE" id="PS51767"/>
    </source>
</evidence>
<keyword evidence="4" id="KW-0175">Coiled coil</keyword>
<comment type="caution">
    <text evidence="7">The sequence shown here is derived from an EMBL/GenBank/DDBJ whole genome shotgun (WGS) entry which is preliminary data.</text>
</comment>
<evidence type="ECO:0000256" key="4">
    <source>
        <dbReference type="SAM" id="Coils"/>
    </source>
</evidence>
<dbReference type="InterPro" id="IPR000593">
    <property type="entry name" value="RasGAP_C"/>
</dbReference>
<dbReference type="CDD" id="cd05132">
    <property type="entry name" value="RasGAP_GAPA"/>
    <property type="match status" value="1"/>
</dbReference>
<protein>
    <submittedName>
        <fullName evidence="7">Uncharacterized protein</fullName>
    </submittedName>
</protein>
<dbReference type="OrthoDB" id="775356at2759"/>
<dbReference type="InterPro" id="IPR034164">
    <property type="entry name" value="Pepsin-like_dom"/>
</dbReference>
<dbReference type="GO" id="GO:0005096">
    <property type="term" value="F:GTPase activator activity"/>
    <property type="evidence" value="ECO:0007669"/>
    <property type="project" value="TreeGrafter"/>
</dbReference>
<dbReference type="Gene3D" id="1.10.506.10">
    <property type="entry name" value="GTPase Activation - p120gap, domain 1"/>
    <property type="match status" value="1"/>
</dbReference>
<gene>
    <name evidence="7" type="ORF">JVT61DRAFT_6603</name>
</gene>
<dbReference type="Pfam" id="PF03836">
    <property type="entry name" value="RasGAP_C"/>
    <property type="match status" value="1"/>
</dbReference>
<feature type="coiled-coil region" evidence="4">
    <location>
        <begin position="35"/>
        <end position="62"/>
    </location>
</feature>
<feature type="domain" description="Ras-GAP" evidence="5">
    <location>
        <begin position="161"/>
        <end position="377"/>
    </location>
</feature>
<dbReference type="PROSITE" id="PS50018">
    <property type="entry name" value="RAS_GTPASE_ACTIV_2"/>
    <property type="match status" value="1"/>
</dbReference>
<dbReference type="GO" id="GO:0004190">
    <property type="term" value="F:aspartic-type endopeptidase activity"/>
    <property type="evidence" value="ECO:0007669"/>
    <property type="project" value="InterPro"/>
</dbReference>
<dbReference type="GO" id="GO:0006508">
    <property type="term" value="P:proteolysis"/>
    <property type="evidence" value="ECO:0007669"/>
    <property type="project" value="InterPro"/>
</dbReference>
<dbReference type="InterPro" id="IPR008936">
    <property type="entry name" value="Rho_GTPase_activation_prot"/>
</dbReference>
<dbReference type="PROSITE" id="PS00509">
    <property type="entry name" value="RAS_GTPASE_ACTIV_1"/>
    <property type="match status" value="1"/>
</dbReference>
<reference evidence="7" key="1">
    <citation type="submission" date="2021-03" db="EMBL/GenBank/DDBJ databases">
        <title>Evolutionary innovations through gain and loss of genes in the ectomycorrhizal Boletales.</title>
        <authorList>
            <person name="Wu G."/>
            <person name="Miyauchi S."/>
            <person name="Morin E."/>
            <person name="Yang Z.-L."/>
            <person name="Xu J."/>
            <person name="Martin F.M."/>
        </authorList>
    </citation>
    <scope>NUCLEOTIDE SEQUENCE</scope>
    <source>
        <strain evidence="7">BR01</strain>
    </source>
</reference>
<dbReference type="InterPro" id="IPR033121">
    <property type="entry name" value="PEPTIDASE_A1"/>
</dbReference>
<dbReference type="SUPFAM" id="SSF50630">
    <property type="entry name" value="Acid proteases"/>
    <property type="match status" value="1"/>
</dbReference>
<dbReference type="GO" id="GO:0005938">
    <property type="term" value="C:cell cortex"/>
    <property type="evidence" value="ECO:0007669"/>
    <property type="project" value="TreeGrafter"/>
</dbReference>
<dbReference type="Gene3D" id="2.40.70.10">
    <property type="entry name" value="Acid Proteases"/>
    <property type="match status" value="2"/>
</dbReference>
<dbReference type="Pfam" id="PF00026">
    <property type="entry name" value="Asp"/>
    <property type="match status" value="1"/>
</dbReference>
<dbReference type="InterPro" id="IPR001461">
    <property type="entry name" value="Aspartic_peptidase_A1"/>
</dbReference>
<keyword evidence="3" id="KW-1015">Disulfide bond</keyword>
<proteinExistence type="inferred from homology"/>
<dbReference type="Proteomes" id="UP000683000">
    <property type="component" value="Unassembled WGS sequence"/>
</dbReference>
<dbReference type="PANTHER" id="PTHR14149:SF17">
    <property type="entry name" value="GTPASE-ACTIVATING PROTEIN"/>
    <property type="match status" value="1"/>
</dbReference>
<evidence type="ECO:0000256" key="2">
    <source>
        <dbReference type="PIRSR" id="PIRSR601461-1"/>
    </source>
</evidence>
<organism evidence="7 8">
    <name type="scientific">Boletus reticuloceps</name>
    <dbReference type="NCBI Taxonomy" id="495285"/>
    <lineage>
        <taxon>Eukaryota</taxon>
        <taxon>Fungi</taxon>
        <taxon>Dikarya</taxon>
        <taxon>Basidiomycota</taxon>
        <taxon>Agaricomycotina</taxon>
        <taxon>Agaricomycetes</taxon>
        <taxon>Agaricomycetidae</taxon>
        <taxon>Boletales</taxon>
        <taxon>Boletineae</taxon>
        <taxon>Boletaceae</taxon>
        <taxon>Boletoideae</taxon>
        <taxon>Boletus</taxon>
    </lineage>
</organism>
<dbReference type="PANTHER" id="PTHR14149">
    <property type="entry name" value="RAS GTPASE-ACTIVATING PROTEIN WITH IQ MOTIF"/>
    <property type="match status" value="1"/>
</dbReference>
<dbReference type="GO" id="GO:0046580">
    <property type="term" value="P:negative regulation of Ras protein signal transduction"/>
    <property type="evidence" value="ECO:0007669"/>
    <property type="project" value="TreeGrafter"/>
</dbReference>
<dbReference type="SUPFAM" id="SSF48350">
    <property type="entry name" value="GTPase activation domain, GAP"/>
    <property type="match status" value="1"/>
</dbReference>
<feature type="disulfide bond" evidence="3">
    <location>
        <begin position="834"/>
        <end position="839"/>
    </location>
</feature>
<dbReference type="Pfam" id="PF00616">
    <property type="entry name" value="RasGAP"/>
    <property type="match status" value="1"/>
</dbReference>
<feature type="domain" description="Peptidase A1" evidence="6">
    <location>
        <begin position="805"/>
        <end position="1148"/>
    </location>
</feature>
<feature type="active site" evidence="2">
    <location>
        <position position="821"/>
    </location>
</feature>
<sequence length="1296" mass="142948">MSYVDQSSAMGRRLTNRNNNRYSVTALFSMAAEQDVEVEDDLARAQKRLRDLKGKISVQSKKNFVLERDVRYLDSRIALLIQNRMAADEQREVERTLEDVDPTEGHYPDDRKLQQYSNLFFLLQSEPRHIANLCRLVSLSEIDTLLQTVMFTLYGNQYESREEHLLLTMFQSVLSAQFETATEFGSLLRANTPVSRMMTTYTRRGPGQSYLKGVLAERINSLIEHKDLNLEINPVKVYEQMINQIEEETGTLPPNLPRGVPPEVAAENADVQAIIAPRLTMLMEIANSFLVTIIESMESVPYGIRWICKQIRSLTRRKYPEATDYAICSLIGGFFFLRFINPAIVTPQAYMLVDGVPAKHPRRTLTLIAKMLQNLANKPSYAKEAYMITLNPFVENNKARINQFLNSLCDVGDFYDTLEMDQYMALSKKDLMIHITMNELYNTHALILQHIETLSPNDKQHLRILTDELGPAPPQVPRKENRTIELNLYSRWETPVQDLHTALMDSISQSDMLYMETKSILVQLIRSLPHASEKRPYNLAALAERAATTKDATLVRKGIKVKEMLRELEEAKVIDQSDGYKLMQEEVAAELVHLGNLRDKVLLETKSLEAVYKTICDHNSYLRSQLEQYKAYLQNVRLTASKDKGSTTAVGVVTVGGRERKPSRSAVLGPYRFTHAQLEKEGIIVESNVPDNRRPNIYFNITSPSPGTFIISLHYKGREKAILEMDLKIDDLLEKQKDNKHLLDLEYVQLNVPKVLALLKKVFAKRKCIDILARFAGGQPVSNADTSPPNSDGISPVSLADDGTYYTVIQAGQISFRVSIDTGSSDLWLVSTGCTTKPCAAVPKYPLSYASPTFVSVNNNGTVFNLSYADGTSASGFVARESIEVSNVTVPSQAFGVVTNSNVTLIDDVSGILGLGFPRLSEIYVAATNAPPFFASLSQQGILDYPIFGLSLARNSIGSLALGAIDASVVQNTSNIVWNEVVPFAPVGTHTNTSGYMFWAIYMTGFAVNGSVLTPMPTYPGQTGNSSIALLDVGTPGLYGPYQDVTRLYALFPDSRLVDESGQWAIPCSSSATLTFSFGDGTAFVLQPTDYIIGPVAGDPGLCLSWPKASPPSADGIDWQLGTPFLRTVYSVWSFGIDYIQPPMIGLYAVTNSSTPVEPPALVSSYFASVSATLATTLPNYLLPTPTYTTPPYVFNTSVPAALGEIVDSELATSTYPPLVASPAIGATGLPQVSDRYTLIATKADGELVTSIYHLTEPSVALGEPPGWSGAGTLRAPVTALGISLFAAVWAGVQIF</sequence>
<dbReference type="SMART" id="SM00323">
    <property type="entry name" value="RasGAP"/>
    <property type="match status" value="1"/>
</dbReference>
<evidence type="ECO:0000256" key="3">
    <source>
        <dbReference type="PIRSR" id="PIRSR601461-2"/>
    </source>
</evidence>
<dbReference type="PROSITE" id="PS51767">
    <property type="entry name" value="PEPTIDASE_A1"/>
    <property type="match status" value="1"/>
</dbReference>
<dbReference type="InterPro" id="IPR001936">
    <property type="entry name" value="RasGAP_dom"/>
</dbReference>
<dbReference type="InterPro" id="IPR023152">
    <property type="entry name" value="RasGAP_CS"/>
</dbReference>
<evidence type="ECO:0000259" key="5">
    <source>
        <dbReference type="PROSITE" id="PS50018"/>
    </source>
</evidence>
<dbReference type="PRINTS" id="PR00792">
    <property type="entry name" value="PEPSIN"/>
</dbReference>
<accession>A0A8I2YJV6</accession>
<comment type="similarity">
    <text evidence="1">Belongs to the peptidase A1 family.</text>
</comment>
<keyword evidence="8" id="KW-1185">Reference proteome</keyword>